<keyword evidence="6" id="KW-1185">Reference proteome</keyword>
<dbReference type="RefSeq" id="WP_158928777.1">
    <property type="nucleotide sequence ID" value="NZ_CP047020.1"/>
</dbReference>
<evidence type="ECO:0000256" key="1">
    <source>
        <dbReference type="ARBA" id="ARBA00023015"/>
    </source>
</evidence>
<dbReference type="InterPro" id="IPR002577">
    <property type="entry name" value="HTH_HxlR"/>
</dbReference>
<dbReference type="SUPFAM" id="SSF46785">
    <property type="entry name" value="Winged helix' DNA-binding domain"/>
    <property type="match status" value="1"/>
</dbReference>
<dbReference type="Proteomes" id="UP000436138">
    <property type="component" value="Chromosome"/>
</dbReference>
<keyword evidence="2" id="KW-0238">DNA-binding</keyword>
<name>A0A6I6NIV0_9ACTN</name>
<organism evidence="5 6">
    <name type="scientific">Streptomyces broussonetiae</name>
    <dbReference type="NCBI Taxonomy" id="2686304"/>
    <lineage>
        <taxon>Bacteria</taxon>
        <taxon>Bacillati</taxon>
        <taxon>Actinomycetota</taxon>
        <taxon>Actinomycetes</taxon>
        <taxon>Kitasatosporales</taxon>
        <taxon>Streptomycetaceae</taxon>
        <taxon>Streptomyces</taxon>
    </lineage>
</organism>
<evidence type="ECO:0000256" key="3">
    <source>
        <dbReference type="ARBA" id="ARBA00023163"/>
    </source>
</evidence>
<protein>
    <submittedName>
        <fullName evidence="5">Transcriptional regulator</fullName>
    </submittedName>
</protein>
<dbReference type="GO" id="GO:0003677">
    <property type="term" value="F:DNA binding"/>
    <property type="evidence" value="ECO:0007669"/>
    <property type="project" value="UniProtKB-KW"/>
</dbReference>
<dbReference type="InterPro" id="IPR036390">
    <property type="entry name" value="WH_DNA-bd_sf"/>
</dbReference>
<dbReference type="KEGG" id="sbro:GQF42_41715"/>
<keyword evidence="1" id="KW-0805">Transcription regulation</keyword>
<gene>
    <name evidence="5" type="ORF">GQF42_41715</name>
</gene>
<evidence type="ECO:0000313" key="5">
    <source>
        <dbReference type="EMBL" id="QHA08905.1"/>
    </source>
</evidence>
<evidence type="ECO:0000313" key="6">
    <source>
        <dbReference type="Proteomes" id="UP000436138"/>
    </source>
</evidence>
<dbReference type="InterPro" id="IPR036388">
    <property type="entry name" value="WH-like_DNA-bd_sf"/>
</dbReference>
<dbReference type="EMBL" id="CP047020">
    <property type="protein sequence ID" value="QHA08905.1"/>
    <property type="molecule type" value="Genomic_DNA"/>
</dbReference>
<dbReference type="PANTHER" id="PTHR33204:SF18">
    <property type="entry name" value="TRANSCRIPTIONAL REGULATORY PROTEIN"/>
    <property type="match status" value="1"/>
</dbReference>
<accession>A0A6I6NIV0</accession>
<evidence type="ECO:0000256" key="2">
    <source>
        <dbReference type="ARBA" id="ARBA00023125"/>
    </source>
</evidence>
<dbReference type="PROSITE" id="PS51118">
    <property type="entry name" value="HTH_HXLR"/>
    <property type="match status" value="1"/>
</dbReference>
<dbReference type="Gene3D" id="1.10.10.10">
    <property type="entry name" value="Winged helix-like DNA-binding domain superfamily/Winged helix DNA-binding domain"/>
    <property type="match status" value="1"/>
</dbReference>
<proteinExistence type="predicted"/>
<evidence type="ECO:0000259" key="4">
    <source>
        <dbReference type="PROSITE" id="PS51118"/>
    </source>
</evidence>
<dbReference type="AlphaFoldDB" id="A0A6I6NIV0"/>
<dbReference type="Pfam" id="PF01638">
    <property type="entry name" value="HxlR"/>
    <property type="match status" value="1"/>
</dbReference>
<sequence>MTGRTQHVTYEHGQAFLASISERWNYQILREVFFGVSRFGELKRALGISATMLTARLGDLTEMGLLQKRAYRPDKAWYEYQLTDAARELVVPAIVAVTRWAESRADVQDADARPLLHTACGRETDPYLACSNCHQPIEASALVPLASQHGEDS</sequence>
<feature type="domain" description="HTH hxlR-type" evidence="4">
    <location>
        <begin position="10"/>
        <end position="109"/>
    </location>
</feature>
<keyword evidence="3" id="KW-0804">Transcription</keyword>
<reference evidence="5 6" key="1">
    <citation type="submission" date="2019-12" db="EMBL/GenBank/DDBJ databases">
        <title>Streptomyces sp. strain T44 isolated from rhizosphere soil of Broussonetia papyrifera.</title>
        <authorList>
            <person name="Mo P."/>
        </authorList>
    </citation>
    <scope>NUCLEOTIDE SEQUENCE [LARGE SCALE GENOMIC DNA]</scope>
    <source>
        <strain evidence="5 6">T44</strain>
    </source>
</reference>
<dbReference type="PANTHER" id="PTHR33204">
    <property type="entry name" value="TRANSCRIPTIONAL REGULATOR, MARR FAMILY"/>
    <property type="match status" value="1"/>
</dbReference>